<dbReference type="GeneID" id="9837553"/>
<gene>
    <name evidence="4" type="ORF">BE221DRAFT_205870</name>
    <name evidence="3" type="ORF">OT_ostta13g02700</name>
</gene>
<organism evidence="3 5">
    <name type="scientific">Ostreococcus tauri</name>
    <name type="common">Marine green alga</name>
    <dbReference type="NCBI Taxonomy" id="70448"/>
    <lineage>
        <taxon>Eukaryota</taxon>
        <taxon>Viridiplantae</taxon>
        <taxon>Chlorophyta</taxon>
        <taxon>Mamiellophyceae</taxon>
        <taxon>Mamiellales</taxon>
        <taxon>Bathycoccaceae</taxon>
        <taxon>Ostreococcus</taxon>
    </lineage>
</organism>
<feature type="domain" description="Fe2OG dioxygenase" evidence="2">
    <location>
        <begin position="158"/>
        <end position="263"/>
    </location>
</feature>
<dbReference type="EMBL" id="KZ155784">
    <property type="protein sequence ID" value="OUS46380.1"/>
    <property type="molecule type" value="Genomic_DNA"/>
</dbReference>
<evidence type="ECO:0000259" key="2">
    <source>
        <dbReference type="PROSITE" id="PS51471"/>
    </source>
</evidence>
<reference evidence="3" key="2">
    <citation type="journal article" date="2014" name="BMC Genomics">
        <title>An improved genome of the model marine alga Ostreococcus tauri unfolds by assessing Illumina de novo assemblies.</title>
        <authorList>
            <person name="Blanc-Mathieu R."/>
            <person name="Verhelst B."/>
            <person name="Derelle E."/>
            <person name="Rombauts S."/>
            <person name="Bouget F.Y."/>
            <person name="Carre I."/>
            <person name="Chateau A."/>
            <person name="Eyre-Walker A."/>
            <person name="Grimsley N."/>
            <person name="Moreau H."/>
            <person name="Piegu B."/>
            <person name="Rivals E."/>
            <person name="Schackwitz W."/>
            <person name="Van de Peer Y."/>
            <person name="Piganeau G."/>
        </authorList>
    </citation>
    <scope>NUCLEOTIDE SEQUENCE</scope>
    <source>
        <strain evidence="3">RCC4221</strain>
    </source>
</reference>
<dbReference type="Proteomes" id="UP000195557">
    <property type="component" value="Unassembled WGS sequence"/>
</dbReference>
<dbReference type="PRINTS" id="PR00682">
    <property type="entry name" value="IPNSYNTHASE"/>
</dbReference>
<dbReference type="InterPro" id="IPR050231">
    <property type="entry name" value="Iron_ascorbate_oxido_reductase"/>
</dbReference>
<dbReference type="SUPFAM" id="SSF51197">
    <property type="entry name" value="Clavaminate synthase-like"/>
    <property type="match status" value="1"/>
</dbReference>
<dbReference type="OrthoDB" id="288590at2759"/>
<protein>
    <submittedName>
        <fullName evidence="4">Iron/ascorbate family oxidoreductase</fullName>
    </submittedName>
    <submittedName>
        <fullName evidence="3">Oxoglutarate/iron-dependent dioxygenase</fullName>
    </submittedName>
</protein>
<evidence type="ECO:0000313" key="4">
    <source>
        <dbReference type="EMBL" id="OUS46380.1"/>
    </source>
</evidence>
<evidence type="ECO:0000313" key="3">
    <source>
        <dbReference type="EMBL" id="CAL56609.1"/>
    </source>
</evidence>
<dbReference type="GO" id="GO:0051213">
    <property type="term" value="F:dioxygenase activity"/>
    <property type="evidence" value="ECO:0007669"/>
    <property type="project" value="UniProtKB-KW"/>
</dbReference>
<keyword evidence="5" id="KW-1185">Reference proteome</keyword>
<dbReference type="GO" id="GO:0046872">
    <property type="term" value="F:metal ion binding"/>
    <property type="evidence" value="ECO:0007669"/>
    <property type="project" value="UniProtKB-KW"/>
</dbReference>
<dbReference type="Pfam" id="PF03171">
    <property type="entry name" value="2OG-FeII_Oxy"/>
    <property type="match status" value="1"/>
</dbReference>
<dbReference type="InParanoid" id="Q00WQ2"/>
<dbReference type="PANTHER" id="PTHR47990">
    <property type="entry name" value="2-OXOGLUTARATE (2OG) AND FE(II)-DEPENDENT OXYGENASE SUPERFAMILY PROTEIN-RELATED"/>
    <property type="match status" value="1"/>
</dbReference>
<evidence type="ECO:0000256" key="1">
    <source>
        <dbReference type="RuleBase" id="RU003682"/>
    </source>
</evidence>
<dbReference type="InterPro" id="IPR027443">
    <property type="entry name" value="IPNS-like_sf"/>
</dbReference>
<name>Q00WQ2_OSTTA</name>
<keyword evidence="1" id="KW-0408">Iron</keyword>
<comment type="similarity">
    <text evidence="1">Belongs to the iron/ascorbate-dependent oxidoreductase family.</text>
</comment>
<keyword evidence="3" id="KW-0223">Dioxygenase</keyword>
<dbReference type="InterPro" id="IPR026992">
    <property type="entry name" value="DIOX_N"/>
</dbReference>
<accession>A0A454Y5C1</accession>
<accession>Q00WQ2</accession>
<dbReference type="Pfam" id="PF14226">
    <property type="entry name" value="DIOX_N"/>
    <property type="match status" value="1"/>
</dbReference>
<dbReference type="OMA" id="DAMEFWS"/>
<dbReference type="PROSITE" id="PS51471">
    <property type="entry name" value="FE2OG_OXY"/>
    <property type="match status" value="1"/>
</dbReference>
<dbReference type="KEGG" id="ota:OT_ostta13g02700"/>
<accession>A0A1Y5I9X3</accession>
<dbReference type="InterPro" id="IPR044861">
    <property type="entry name" value="IPNS-like_FE2OG_OXY"/>
</dbReference>
<proteinExistence type="inferred from homology"/>
<dbReference type="InterPro" id="IPR005123">
    <property type="entry name" value="Oxoglu/Fe-dep_dioxygenase_dom"/>
</dbReference>
<evidence type="ECO:0000313" key="5">
    <source>
        <dbReference type="Proteomes" id="UP000009170"/>
    </source>
</evidence>
<dbReference type="STRING" id="70448.Q00WQ2"/>
<dbReference type="RefSeq" id="XP_003082752.1">
    <property type="nucleotide sequence ID" value="XM_003082704.1"/>
</dbReference>
<dbReference type="AlphaFoldDB" id="Q00WQ2"/>
<keyword evidence="1" id="KW-0479">Metal-binding</keyword>
<dbReference type="Gene3D" id="2.60.120.330">
    <property type="entry name" value="B-lactam Antibiotic, Isopenicillin N Synthase, Chain"/>
    <property type="match status" value="1"/>
</dbReference>
<sequence>MSTVDVPILNLESPSGEQIKIIEAAAAQFGFFRVDIASVSNVFGVDVERAVADAFRVSRTFFGRDASRKDELRARPGCGYTAFGSETLDARGSSTGDAKEGFYVARTGTPWPADDDEFRDVSERYYAMMFRLGRVLLGLFASVLGCDRAFFDEHWDGEHSCVLRYLRYPRGAASDEKSGAFACGAHSDYGAITILATDETPGLQIYDRESRRWKGVAPRTDTFIVNVGDLLERWSNKKLVSTRHRVMTSGERERYSIPFFFEPRKDSVITPVCDDGEEPMFAPKQFGEYLQERYTETY</sequence>
<keyword evidence="1" id="KW-0560">Oxidoreductase</keyword>
<dbReference type="FunCoup" id="Q00WQ2">
    <property type="interactions" value="125"/>
</dbReference>
<dbReference type="Proteomes" id="UP000009170">
    <property type="component" value="Unassembled WGS sequence"/>
</dbReference>
<reference evidence="3 5" key="1">
    <citation type="journal article" date="2006" name="Proc. Natl. Acad. Sci. U.S.A.">
        <title>Genome analysis of the smallest free-living eukaryote Ostreococcus tauri unveils many unique features.</title>
        <authorList>
            <person name="Derelle E."/>
            <person name="Ferraz C."/>
            <person name="Rombauts S."/>
            <person name="Rouze P."/>
            <person name="Worden A.Z."/>
            <person name="Robbens S."/>
            <person name="Partensky F."/>
            <person name="Degroeve S."/>
            <person name="Echeynie S."/>
            <person name="Cooke R."/>
            <person name="Saeys Y."/>
            <person name="Wuyts J."/>
            <person name="Jabbari K."/>
            <person name="Bowler C."/>
            <person name="Panaud O."/>
            <person name="Piegu B."/>
            <person name="Ball S.G."/>
            <person name="Ral J.-P."/>
            <person name="Bouget F.-Y."/>
            <person name="Piganeau G."/>
            <person name="De Baets B."/>
            <person name="Picard A."/>
            <person name="Delseny M."/>
            <person name="Demaille J."/>
            <person name="Van de Peer Y."/>
            <person name="Moreau H."/>
        </authorList>
    </citation>
    <scope>NUCLEOTIDE SEQUENCE [LARGE SCALE GENOMIC DNA]</scope>
    <source>
        <strain evidence="3 5">OTTH0595</strain>
    </source>
</reference>
<reference evidence="4" key="3">
    <citation type="submission" date="2017-04" db="EMBL/GenBank/DDBJ databases">
        <title>Population genomics of picophytoplankton unveils novel chromosome hypervariability.</title>
        <authorList>
            <consortium name="DOE Joint Genome Institute"/>
            <person name="Blanc-Mathieu R."/>
            <person name="Krasovec M."/>
            <person name="Hebrard M."/>
            <person name="Yau S."/>
            <person name="Desgranges E."/>
            <person name="Martin J."/>
            <person name="Schackwitz W."/>
            <person name="Kuo A."/>
            <person name="Salin G."/>
            <person name="Donnadieu C."/>
            <person name="Desdevises Y."/>
            <person name="Sanchez-Ferandin S."/>
            <person name="Moreau H."/>
            <person name="Rivals E."/>
            <person name="Grigoriev I.V."/>
            <person name="Grimsley N."/>
            <person name="Eyre-Walker A."/>
            <person name="Piganeau G."/>
        </authorList>
    </citation>
    <scope>NUCLEOTIDE SEQUENCE [LARGE SCALE GENOMIC DNA]</scope>
    <source>
        <strain evidence="4">RCC 1115</strain>
    </source>
</reference>
<dbReference type="EMBL" id="CAID01000013">
    <property type="protein sequence ID" value="CAL56609.1"/>
    <property type="molecule type" value="Genomic_DNA"/>
</dbReference>